<feature type="chain" id="PRO_5002735868" description="Secreted protein" evidence="1">
    <location>
        <begin position="24"/>
        <end position="623"/>
    </location>
</feature>
<dbReference type="eggNOG" id="COG3386">
    <property type="taxonomic scope" value="Bacteria"/>
</dbReference>
<dbReference type="InterPro" id="IPR011042">
    <property type="entry name" value="6-blade_b-propeller_TolB-like"/>
</dbReference>
<dbReference type="STRING" id="448385.sce6045"/>
<dbReference type="HOGENOM" id="CLU_438626_0_0_7"/>
<proteinExistence type="predicted"/>
<organism evidence="2 3">
    <name type="scientific">Sorangium cellulosum (strain So ce56)</name>
    <name type="common">Polyangium cellulosum (strain So ce56)</name>
    <dbReference type="NCBI Taxonomy" id="448385"/>
    <lineage>
        <taxon>Bacteria</taxon>
        <taxon>Pseudomonadati</taxon>
        <taxon>Myxococcota</taxon>
        <taxon>Polyangia</taxon>
        <taxon>Polyangiales</taxon>
        <taxon>Polyangiaceae</taxon>
        <taxon>Sorangium</taxon>
    </lineage>
</organism>
<protein>
    <recommendedName>
        <fullName evidence="4">Secreted protein</fullName>
    </recommendedName>
</protein>
<evidence type="ECO:0000313" key="3">
    <source>
        <dbReference type="Proteomes" id="UP000002139"/>
    </source>
</evidence>
<evidence type="ECO:0000313" key="2">
    <source>
        <dbReference type="EMBL" id="CAN96209.1"/>
    </source>
</evidence>
<dbReference type="SUPFAM" id="SSF63829">
    <property type="entry name" value="Calcium-dependent phosphotriesterase"/>
    <property type="match status" value="1"/>
</dbReference>
<feature type="signal peptide" evidence="1">
    <location>
        <begin position="1"/>
        <end position="23"/>
    </location>
</feature>
<dbReference type="KEGG" id="scl:sce6045"/>
<dbReference type="EMBL" id="AM746676">
    <property type="protein sequence ID" value="CAN96209.1"/>
    <property type="molecule type" value="Genomic_DNA"/>
</dbReference>
<dbReference type="RefSeq" id="WP_012238674.1">
    <property type="nucleotide sequence ID" value="NC_010162.1"/>
</dbReference>
<sequence length="623" mass="65681">MSATAIPRRVAALLLAGSVAACASADAPGEIMVVVQTDMSVPKDIDWLRVEVMSGDEVRFHEEYDLADPTQGLKLPSTLALVAGADAAQPAMIRVTAWQGSWPRVVREVATTVPGDRVAMLRLPVQWLCSEERAHGEAAMHNCEPGKTCINGECVTVAPVAPESLDDYAPERVFGGNASPAHGRCFDVTECFKRSEPRAVDLGTCTLTAEDAVNIALSTETDGICGPSGCFVALDAESALGWQWADEPAGKRRLPKAACDRILGGESLAFAAAAITDACPLKTASLPVCGTWSSVGSPGAPPGTSEPVVVAAMQHRPFSLAADSERIYWTNLGSEDRADGELRSVPKGGGSRITLASALANPRDVALGGGAIFWTEGGLGEGRVQRLDLPASGGLPTMLASEQGVLEGLVSREGEVFFTSWDGGTVSRIPNVPAEPDVLASQQGHPYRIVADKEYLYWTNQGRTSQGGQDDAATGAIMVLRRGAAEPKPLATGLVKPNYLALDLGENENDTAIAVYWTSIVHSGDVMRLSLKDGERVGDPQKIATGQNFPNGIAVDSARVYWTSRNDGTVKWLLKAATPHDKPTVLAECGCQAGALLVDAENVFWLNEGGSDSTGSVLRIAKR</sequence>
<keyword evidence="1" id="KW-0732">Signal</keyword>
<gene>
    <name evidence="2" type="ordered locus">sce6045</name>
</gene>
<name>A9GCM4_SORC5</name>
<evidence type="ECO:0008006" key="4">
    <source>
        <dbReference type="Google" id="ProtNLM"/>
    </source>
</evidence>
<dbReference type="OrthoDB" id="111868at2"/>
<keyword evidence="3" id="KW-1185">Reference proteome</keyword>
<dbReference type="AlphaFoldDB" id="A9GCM4"/>
<dbReference type="SUPFAM" id="SSF63825">
    <property type="entry name" value="YWTD domain"/>
    <property type="match status" value="1"/>
</dbReference>
<accession>A9GCM4</accession>
<evidence type="ECO:0000256" key="1">
    <source>
        <dbReference type="SAM" id="SignalP"/>
    </source>
</evidence>
<dbReference type="Proteomes" id="UP000002139">
    <property type="component" value="Chromosome"/>
</dbReference>
<dbReference type="BioCyc" id="SCEL448385:SCE_RS31045-MONOMER"/>
<dbReference type="Gene3D" id="2.120.10.30">
    <property type="entry name" value="TolB, C-terminal domain"/>
    <property type="match status" value="1"/>
</dbReference>
<reference evidence="2 3" key="1">
    <citation type="journal article" date="2007" name="Nat. Biotechnol.">
        <title>Complete genome sequence of the myxobacterium Sorangium cellulosum.</title>
        <authorList>
            <person name="Schneiker S."/>
            <person name="Perlova O."/>
            <person name="Kaiser O."/>
            <person name="Gerth K."/>
            <person name="Alici A."/>
            <person name="Altmeyer M.O."/>
            <person name="Bartels D."/>
            <person name="Bekel T."/>
            <person name="Beyer S."/>
            <person name="Bode E."/>
            <person name="Bode H.B."/>
            <person name="Bolten C.J."/>
            <person name="Choudhuri J.V."/>
            <person name="Doss S."/>
            <person name="Elnakady Y.A."/>
            <person name="Frank B."/>
            <person name="Gaigalat L."/>
            <person name="Goesmann A."/>
            <person name="Groeger C."/>
            <person name="Gross F."/>
            <person name="Jelsbak L."/>
            <person name="Jelsbak L."/>
            <person name="Kalinowski J."/>
            <person name="Kegler C."/>
            <person name="Knauber T."/>
            <person name="Konietzny S."/>
            <person name="Kopp M."/>
            <person name="Krause L."/>
            <person name="Krug D."/>
            <person name="Linke B."/>
            <person name="Mahmud T."/>
            <person name="Martinez-Arias R."/>
            <person name="McHardy A.C."/>
            <person name="Merai M."/>
            <person name="Meyer F."/>
            <person name="Mormann S."/>
            <person name="Munoz-Dorado J."/>
            <person name="Perez J."/>
            <person name="Pradella S."/>
            <person name="Rachid S."/>
            <person name="Raddatz G."/>
            <person name="Rosenau F."/>
            <person name="Rueckert C."/>
            <person name="Sasse F."/>
            <person name="Scharfe M."/>
            <person name="Schuster S.C."/>
            <person name="Suen G."/>
            <person name="Treuner-Lange A."/>
            <person name="Velicer G.J."/>
            <person name="Vorholter F.-J."/>
            <person name="Weissman K.J."/>
            <person name="Welch R.D."/>
            <person name="Wenzel S.C."/>
            <person name="Whitworth D.E."/>
            <person name="Wilhelm S."/>
            <person name="Wittmann C."/>
            <person name="Bloecker H."/>
            <person name="Puehler A."/>
            <person name="Mueller R."/>
        </authorList>
    </citation>
    <scope>NUCLEOTIDE SEQUENCE [LARGE SCALE GENOMIC DNA]</scope>
    <source>
        <strain evidence="3">So ce56</strain>
    </source>
</reference>